<dbReference type="GO" id="GO:0009231">
    <property type="term" value="P:riboflavin biosynthetic process"/>
    <property type="evidence" value="ECO:0007669"/>
    <property type="project" value="InterPro"/>
</dbReference>
<protein>
    <submittedName>
        <fullName evidence="2">Deaminase reductase</fullName>
    </submittedName>
</protein>
<dbReference type="InterPro" id="IPR024072">
    <property type="entry name" value="DHFR-like_dom_sf"/>
</dbReference>
<dbReference type="AlphaFoldDB" id="A0A919KKH6"/>
<name>A0A919KKH6_9ACTN</name>
<evidence type="ECO:0000259" key="1">
    <source>
        <dbReference type="Pfam" id="PF01872"/>
    </source>
</evidence>
<keyword evidence="3" id="KW-1185">Reference proteome</keyword>
<dbReference type="GeneID" id="95350927"/>
<dbReference type="GO" id="GO:0008703">
    <property type="term" value="F:5-amino-6-(5-phosphoribosylamino)uracil reductase activity"/>
    <property type="evidence" value="ECO:0007669"/>
    <property type="project" value="InterPro"/>
</dbReference>
<feature type="domain" description="Bacterial bifunctional deaminase-reductase C-terminal" evidence="1">
    <location>
        <begin position="4"/>
        <end position="188"/>
    </location>
</feature>
<dbReference type="InterPro" id="IPR002734">
    <property type="entry name" value="RibDG_C"/>
</dbReference>
<dbReference type="PANTHER" id="PTHR38011:SF2">
    <property type="entry name" value="BIFUNCTIONAL DEAMINASE-REDUCTASE DOMAIN PROTEIN"/>
    <property type="match status" value="1"/>
</dbReference>
<dbReference type="Gene3D" id="3.40.430.10">
    <property type="entry name" value="Dihydrofolate Reductase, subunit A"/>
    <property type="match status" value="1"/>
</dbReference>
<gene>
    <name evidence="2" type="ORF">GCM10018781_03930</name>
</gene>
<organism evidence="2 3">
    <name type="scientific">Kitasatospora indigofera</name>
    <dbReference type="NCBI Taxonomy" id="67307"/>
    <lineage>
        <taxon>Bacteria</taxon>
        <taxon>Bacillati</taxon>
        <taxon>Actinomycetota</taxon>
        <taxon>Actinomycetes</taxon>
        <taxon>Kitasatosporales</taxon>
        <taxon>Streptomycetaceae</taxon>
        <taxon>Kitasatospora</taxon>
    </lineage>
</organism>
<dbReference type="InterPro" id="IPR050765">
    <property type="entry name" value="Riboflavin_Biosynth_HTPR"/>
</dbReference>
<evidence type="ECO:0000313" key="3">
    <source>
        <dbReference type="Proteomes" id="UP000617734"/>
    </source>
</evidence>
<proteinExistence type="predicted"/>
<dbReference type="Proteomes" id="UP000617734">
    <property type="component" value="Unassembled WGS sequence"/>
</dbReference>
<dbReference type="PANTHER" id="PTHR38011">
    <property type="entry name" value="DIHYDROFOLATE REDUCTASE FAMILY PROTEIN (AFU_ORTHOLOGUE AFUA_8G06820)"/>
    <property type="match status" value="1"/>
</dbReference>
<dbReference type="EMBL" id="BNBO01000001">
    <property type="protein sequence ID" value="GHH59904.1"/>
    <property type="molecule type" value="Genomic_DNA"/>
</dbReference>
<comment type="caution">
    <text evidence="2">The sequence shown here is derived from an EMBL/GenBank/DDBJ whole genome shotgun (WGS) entry which is preliminary data.</text>
</comment>
<reference evidence="2" key="2">
    <citation type="submission" date="2020-09" db="EMBL/GenBank/DDBJ databases">
        <authorList>
            <person name="Sun Q."/>
            <person name="Ohkuma M."/>
        </authorList>
    </citation>
    <scope>NUCLEOTIDE SEQUENCE</scope>
    <source>
        <strain evidence="2">JCM 4646</strain>
    </source>
</reference>
<sequence length="203" mass="21940">MAELTLTAFLTLDGVVQAPGGRTEDRAGGFDFGGWLVPFADEDLNRYLTEVVDRAGAFLLGRRTYEIFAGYWPQVTDPADLVATRLNSLPKYVASATLDRTHWAGSTLLGADVPSEVARLKEQHFGGEIQIHGSGALAQSLMALDLIDEYRLLVHPVVLGRGKRLFPAGGPPTTFRLEDSRTTGSGVAVHTYRPAGHPVFGSF</sequence>
<reference evidence="2" key="1">
    <citation type="journal article" date="2014" name="Int. J. Syst. Evol. Microbiol.">
        <title>Complete genome sequence of Corynebacterium casei LMG S-19264T (=DSM 44701T), isolated from a smear-ripened cheese.</title>
        <authorList>
            <consortium name="US DOE Joint Genome Institute (JGI-PGF)"/>
            <person name="Walter F."/>
            <person name="Albersmeier A."/>
            <person name="Kalinowski J."/>
            <person name="Ruckert C."/>
        </authorList>
    </citation>
    <scope>NUCLEOTIDE SEQUENCE</scope>
    <source>
        <strain evidence="2">JCM 4646</strain>
    </source>
</reference>
<accession>A0A919KKH6</accession>
<dbReference type="RefSeq" id="WP_190208951.1">
    <property type="nucleotide sequence ID" value="NZ_BNBO01000001.1"/>
</dbReference>
<dbReference type="SUPFAM" id="SSF53597">
    <property type="entry name" value="Dihydrofolate reductase-like"/>
    <property type="match status" value="1"/>
</dbReference>
<evidence type="ECO:0000313" key="2">
    <source>
        <dbReference type="EMBL" id="GHH59904.1"/>
    </source>
</evidence>
<dbReference type="Pfam" id="PF01872">
    <property type="entry name" value="RibD_C"/>
    <property type="match status" value="1"/>
</dbReference>